<protein>
    <submittedName>
        <fullName evidence="1">Uncharacterized protein</fullName>
    </submittedName>
</protein>
<accession>A0AAN7KIA0</accession>
<evidence type="ECO:0000313" key="2">
    <source>
        <dbReference type="Proteomes" id="UP001345219"/>
    </source>
</evidence>
<evidence type="ECO:0000313" key="1">
    <source>
        <dbReference type="EMBL" id="KAK4769708.1"/>
    </source>
</evidence>
<sequence>MNGTGIEQGDKENIQESLYCLKRSGRGSASANSGTSLSRKEIRNGRLEYPERLDLETGIVDKWMFPGSLFSLVRYCKLMAHTLFVFPASEVGDVNRVDTSKDPNFSDHESG</sequence>
<organism evidence="1 2">
    <name type="scientific">Trapa incisa</name>
    <dbReference type="NCBI Taxonomy" id="236973"/>
    <lineage>
        <taxon>Eukaryota</taxon>
        <taxon>Viridiplantae</taxon>
        <taxon>Streptophyta</taxon>
        <taxon>Embryophyta</taxon>
        <taxon>Tracheophyta</taxon>
        <taxon>Spermatophyta</taxon>
        <taxon>Magnoliopsida</taxon>
        <taxon>eudicotyledons</taxon>
        <taxon>Gunneridae</taxon>
        <taxon>Pentapetalae</taxon>
        <taxon>rosids</taxon>
        <taxon>malvids</taxon>
        <taxon>Myrtales</taxon>
        <taxon>Lythraceae</taxon>
        <taxon>Trapa</taxon>
    </lineage>
</organism>
<proteinExistence type="predicted"/>
<dbReference type="EMBL" id="JAXIOK010000005">
    <property type="protein sequence ID" value="KAK4769708.1"/>
    <property type="molecule type" value="Genomic_DNA"/>
</dbReference>
<gene>
    <name evidence="1" type="ORF">SAY87_030240</name>
</gene>
<name>A0AAN7KIA0_9MYRT</name>
<dbReference type="AlphaFoldDB" id="A0AAN7KIA0"/>
<dbReference type="Proteomes" id="UP001345219">
    <property type="component" value="Chromosome 24"/>
</dbReference>
<keyword evidence="2" id="KW-1185">Reference proteome</keyword>
<comment type="caution">
    <text evidence="1">The sequence shown here is derived from an EMBL/GenBank/DDBJ whole genome shotgun (WGS) entry which is preliminary data.</text>
</comment>
<reference evidence="1 2" key="1">
    <citation type="journal article" date="2023" name="Hortic Res">
        <title>Pangenome of water caltrop reveals structural variations and asymmetric subgenome divergence after allopolyploidization.</title>
        <authorList>
            <person name="Zhang X."/>
            <person name="Chen Y."/>
            <person name="Wang L."/>
            <person name="Yuan Y."/>
            <person name="Fang M."/>
            <person name="Shi L."/>
            <person name="Lu R."/>
            <person name="Comes H.P."/>
            <person name="Ma Y."/>
            <person name="Chen Y."/>
            <person name="Huang G."/>
            <person name="Zhou Y."/>
            <person name="Zheng Z."/>
            <person name="Qiu Y."/>
        </authorList>
    </citation>
    <scope>NUCLEOTIDE SEQUENCE [LARGE SCALE GENOMIC DNA]</scope>
    <source>
        <tissue evidence="1">Roots</tissue>
    </source>
</reference>